<protein>
    <recommendedName>
        <fullName evidence="7">Rubicon Homology domain-containing protein</fullName>
    </recommendedName>
</protein>
<dbReference type="InterPro" id="IPR051366">
    <property type="entry name" value="DEF8"/>
</dbReference>
<keyword evidence="5" id="KW-0175">Coiled coil</keyword>
<dbReference type="InParanoid" id="A0A6I8TAM0"/>
<dbReference type="OrthoDB" id="1918044at2759"/>
<dbReference type="EnsemblMetazoa" id="AAEL005073-RC">
    <property type="protein sequence ID" value="AAEL005073-PC"/>
    <property type="gene ID" value="AAEL005073"/>
</dbReference>
<gene>
    <name evidence="8" type="primary">110674190</name>
</gene>
<reference evidence="8 9" key="1">
    <citation type="submission" date="2017-06" db="EMBL/GenBank/DDBJ databases">
        <title>Aedes aegypti genome working group (AGWG) sequencing and assembly.</title>
        <authorList>
            <consortium name="Aedes aegypti Genome Working Group (AGWG)"/>
            <person name="Matthews B.J."/>
        </authorList>
    </citation>
    <scope>NUCLEOTIDE SEQUENCE [LARGE SCALE GENOMIC DNA]</scope>
    <source>
        <strain evidence="8 9">LVP_AGWG</strain>
    </source>
</reference>
<feature type="coiled-coil region" evidence="5">
    <location>
        <begin position="490"/>
        <end position="602"/>
    </location>
</feature>
<proteinExistence type="predicted"/>
<keyword evidence="3" id="KW-0863">Zinc-finger</keyword>
<reference evidence="8" key="2">
    <citation type="submission" date="2020-05" db="UniProtKB">
        <authorList>
            <consortium name="EnsemblMetazoa"/>
        </authorList>
    </citation>
    <scope>IDENTIFICATION</scope>
    <source>
        <strain evidence="8">LVP_AGWG</strain>
    </source>
</reference>
<evidence type="ECO:0000256" key="1">
    <source>
        <dbReference type="ARBA" id="ARBA00022723"/>
    </source>
</evidence>
<dbReference type="PANTHER" id="PTHR12326">
    <property type="entry name" value="PLECKSTRIN HOMOLOGY DOMAIN CONTAINING PROTEIN"/>
    <property type="match status" value="1"/>
</dbReference>
<organism evidence="8 9">
    <name type="scientific">Aedes aegypti</name>
    <name type="common">Yellowfever mosquito</name>
    <name type="synonym">Culex aegypti</name>
    <dbReference type="NCBI Taxonomy" id="7159"/>
    <lineage>
        <taxon>Eukaryota</taxon>
        <taxon>Metazoa</taxon>
        <taxon>Ecdysozoa</taxon>
        <taxon>Arthropoda</taxon>
        <taxon>Hexapoda</taxon>
        <taxon>Insecta</taxon>
        <taxon>Pterygota</taxon>
        <taxon>Neoptera</taxon>
        <taxon>Endopterygota</taxon>
        <taxon>Diptera</taxon>
        <taxon>Nematocera</taxon>
        <taxon>Culicoidea</taxon>
        <taxon>Culicidae</taxon>
        <taxon>Culicinae</taxon>
        <taxon>Aedini</taxon>
        <taxon>Aedes</taxon>
        <taxon>Stegomyia</taxon>
    </lineage>
</organism>
<evidence type="ECO:0000313" key="9">
    <source>
        <dbReference type="Proteomes" id="UP000008820"/>
    </source>
</evidence>
<evidence type="ECO:0000313" key="8">
    <source>
        <dbReference type="EnsemblMetazoa" id="AAEL005073-PC"/>
    </source>
</evidence>
<dbReference type="AlphaFoldDB" id="A0A6I8TAM0"/>
<evidence type="ECO:0000256" key="4">
    <source>
        <dbReference type="ARBA" id="ARBA00022833"/>
    </source>
</evidence>
<dbReference type="Proteomes" id="UP000008820">
    <property type="component" value="Chromosome 1"/>
</dbReference>
<keyword evidence="9" id="KW-1185">Reference proteome</keyword>
<feature type="domain" description="Rubicon Homology" evidence="7">
    <location>
        <begin position="642"/>
        <end position="829"/>
    </location>
</feature>
<accession>A0A6I8TAM0</accession>
<dbReference type="InterPro" id="IPR025258">
    <property type="entry name" value="RH_dom"/>
</dbReference>
<evidence type="ECO:0000256" key="6">
    <source>
        <dbReference type="SAM" id="MobiDB-lite"/>
    </source>
</evidence>
<evidence type="ECO:0000259" key="7">
    <source>
        <dbReference type="SMART" id="SM01175"/>
    </source>
</evidence>
<dbReference type="EnsemblMetazoa" id="AAEL005073-RB">
    <property type="protein sequence ID" value="AAEL005073-PB"/>
    <property type="gene ID" value="AAEL005073"/>
</dbReference>
<keyword evidence="2" id="KW-0677">Repeat</keyword>
<dbReference type="Pfam" id="PF13901">
    <property type="entry name" value="RH_dom"/>
    <property type="match status" value="1"/>
</dbReference>
<dbReference type="PANTHER" id="PTHR12326:SF3">
    <property type="entry name" value="DIFFERENTIALLY EXPRESSED IN FDCP 8 HOMOLOG"/>
    <property type="match status" value="1"/>
</dbReference>
<dbReference type="SMART" id="SM01175">
    <property type="entry name" value="DUF4206"/>
    <property type="match status" value="1"/>
</dbReference>
<evidence type="ECO:0000256" key="3">
    <source>
        <dbReference type="ARBA" id="ARBA00022771"/>
    </source>
</evidence>
<feature type="region of interest" description="Disordered" evidence="6">
    <location>
        <begin position="201"/>
        <end position="237"/>
    </location>
</feature>
<name>A0A6I8TAM0_AEDAE</name>
<keyword evidence="4" id="KW-0862">Zinc</keyword>
<dbReference type="GO" id="GO:0008270">
    <property type="term" value="F:zinc ion binding"/>
    <property type="evidence" value="ECO:0007669"/>
    <property type="project" value="UniProtKB-KW"/>
</dbReference>
<evidence type="ECO:0000256" key="5">
    <source>
        <dbReference type="SAM" id="Coils"/>
    </source>
</evidence>
<keyword evidence="1" id="KW-0479">Metal-binding</keyword>
<sequence>MDELNREMHTMSDMEDESFIVLGSSPTPSMEQYVSGNEQRQESMTNKRCAQTISNNFSLVRADDPLKSSIMMTPPQSIQSVQSASTTARINGSNSQSANVIMGNIKTSSLQNFPSEMRSSLPIVESQLAQHLTNGHEQLKEYIEMTNVALRESLTSLQKWHEENNAKHKYNQVNNNQQTAIIDQLKEENYKLKQLFRTAETRTTEQEKRAFEQEKRATEQEMRATEQEKRATEQEERADNLEITLERAVDEAKNQIQAERVSALAEIDELKKNVSEKESILKKTIDQHKEENHRLEQLVRTAETRAKEQEKRAVELEKCLTEQEQRATDQEMRATEQEKRAANLEITLERELDKAKKQIQVVRVSALAEMEELKKNVSERETILNNIFVQHKEEIHRLEQFGRTAETRAKEQEKRAVELVKCLTEQEQRATDQEMRAAILEVKLERALDVAKNQIEAEWDSPLAKFKKLRRHLYKRVSPLAEMEKPEKNVAEKESTLKNIIDQLKKENHRLEQLVHTAETRAKEQEKRATEQEKRAANLESALVKHVNQNLEERGSALAELDKLKKDASDKESIRKNMAQRIERLELEKQELVIAKQKQLDTGKIGVNFITIEEHDRQIELLHREISTIVANNLESEEMVPTTIIPARIMENLDVLLHDAGRASLKQIRLLYDRPLINLGKHNPSLSKLEVRNLALVKGVRQKLNQMQRYLTVCRIADELRLVHENIGDRQYLMQAVSIYSISDLLRLENGELSDFLLNVLVKFEQHIRKCEICSAKAYNCEDCQNGELLFPFDEDAIICTSCYSMSHRSCLARQNQFCQKCRRLLIRRKLGERS</sequence>
<evidence type="ECO:0000256" key="2">
    <source>
        <dbReference type="ARBA" id="ARBA00022737"/>
    </source>
</evidence>